<keyword evidence="2" id="KW-1185">Reference proteome</keyword>
<comment type="caution">
    <text evidence="1">The sequence shown here is derived from an EMBL/GenBank/DDBJ whole genome shotgun (WGS) entry which is preliminary data.</text>
</comment>
<proteinExistence type="predicted"/>
<sequence>MIRVMTWLQLAAVCAVVTSCSTTEERQLIDESDFRGKTFNAVISTSGISLLGDKSMVETKSEITFNDTTGQLRLTKRGRAQALDFAWHLGEDSLAIKLAAGAASRMKVQRYSEGFALIDKEGGMLLVPSQ</sequence>
<gene>
    <name evidence="1" type="ORF">J2I46_31690</name>
</gene>
<evidence type="ECO:0000313" key="1">
    <source>
        <dbReference type="EMBL" id="MBO0953178.1"/>
    </source>
</evidence>
<dbReference type="EMBL" id="JAFMYW010000023">
    <property type="protein sequence ID" value="MBO0953178.1"/>
    <property type="molecule type" value="Genomic_DNA"/>
</dbReference>
<dbReference type="RefSeq" id="WP_207333130.1">
    <property type="nucleotide sequence ID" value="NZ_JAFMYW010000023.1"/>
</dbReference>
<dbReference type="Proteomes" id="UP000664628">
    <property type="component" value="Unassembled WGS sequence"/>
</dbReference>
<reference evidence="1 2" key="1">
    <citation type="submission" date="2021-03" db="EMBL/GenBank/DDBJ databases">
        <title>Fibrella sp. HMF5405 genome sequencing and assembly.</title>
        <authorList>
            <person name="Kang H."/>
            <person name="Kim H."/>
            <person name="Bae S."/>
            <person name="Joh K."/>
        </authorList>
    </citation>
    <scope>NUCLEOTIDE SEQUENCE [LARGE SCALE GENOMIC DNA]</scope>
    <source>
        <strain evidence="1 2">HMF5405</strain>
    </source>
</reference>
<name>A0ABS3JT36_9BACT</name>
<evidence type="ECO:0000313" key="2">
    <source>
        <dbReference type="Proteomes" id="UP000664628"/>
    </source>
</evidence>
<dbReference type="PROSITE" id="PS51257">
    <property type="entry name" value="PROKAR_LIPOPROTEIN"/>
    <property type="match status" value="1"/>
</dbReference>
<accession>A0ABS3JT36</accession>
<organism evidence="1 2">
    <name type="scientific">Fibrella forsythiae</name>
    <dbReference type="NCBI Taxonomy" id="2817061"/>
    <lineage>
        <taxon>Bacteria</taxon>
        <taxon>Pseudomonadati</taxon>
        <taxon>Bacteroidota</taxon>
        <taxon>Cytophagia</taxon>
        <taxon>Cytophagales</taxon>
        <taxon>Spirosomataceae</taxon>
        <taxon>Fibrella</taxon>
    </lineage>
</organism>
<protein>
    <recommendedName>
        <fullName evidence="3">DUF306 domain-containing protein</fullName>
    </recommendedName>
</protein>
<evidence type="ECO:0008006" key="3">
    <source>
        <dbReference type="Google" id="ProtNLM"/>
    </source>
</evidence>